<dbReference type="CDD" id="cd03443">
    <property type="entry name" value="PaaI_thioesterase"/>
    <property type="match status" value="1"/>
</dbReference>
<proteinExistence type="inferred from homology"/>
<dbReference type="Pfam" id="PF03061">
    <property type="entry name" value="4HBT"/>
    <property type="match status" value="1"/>
</dbReference>
<dbReference type="Gene3D" id="3.10.129.10">
    <property type="entry name" value="Hotdog Thioesterase"/>
    <property type="match status" value="1"/>
</dbReference>
<dbReference type="PANTHER" id="PTHR43240:SF5">
    <property type="entry name" value="1,4-DIHYDROXY-2-NAPHTHOYL-COA THIOESTERASE 1"/>
    <property type="match status" value="1"/>
</dbReference>
<evidence type="ECO:0000259" key="3">
    <source>
        <dbReference type="Pfam" id="PF03061"/>
    </source>
</evidence>
<dbReference type="GO" id="GO:0061522">
    <property type="term" value="F:1,4-dihydroxy-2-naphthoyl-CoA thioesterase activity"/>
    <property type="evidence" value="ECO:0007669"/>
    <property type="project" value="TreeGrafter"/>
</dbReference>
<evidence type="ECO:0000256" key="2">
    <source>
        <dbReference type="ARBA" id="ARBA00022801"/>
    </source>
</evidence>
<dbReference type="InterPro" id="IPR006683">
    <property type="entry name" value="Thioestr_dom"/>
</dbReference>
<sequence>MSEHTATTPAASDRVYRPGVTPELSPAELAAACAEAGLTPELVAALGGAAISPLAQKMGLRFLELTAERAVATLPVAGNEQPVGLLHGGAHLVLAESLGSMAAKIHAGPDRNVVGVEISATHHRAVRSGLVTGTATAVHLGGTLVTHEVVMTDEQGRRLSTARITNLVLAPRP</sequence>
<keyword evidence="2" id="KW-0378">Hydrolase</keyword>
<comment type="similarity">
    <text evidence="1">Belongs to the thioesterase PaaI family.</text>
</comment>
<evidence type="ECO:0000256" key="1">
    <source>
        <dbReference type="ARBA" id="ARBA00008324"/>
    </source>
</evidence>
<dbReference type="RefSeq" id="WP_070708811.1">
    <property type="nucleotide sequence ID" value="NZ_CP033200.1"/>
</dbReference>
<dbReference type="SUPFAM" id="SSF54637">
    <property type="entry name" value="Thioesterase/thiol ester dehydrase-isomerase"/>
    <property type="match status" value="1"/>
</dbReference>
<dbReference type="InterPro" id="IPR003736">
    <property type="entry name" value="PAAI_dom"/>
</dbReference>
<gene>
    <name evidence="4" type="ORF">CYJ95_00525</name>
</gene>
<dbReference type="InterPro" id="IPR029069">
    <property type="entry name" value="HotDog_dom_sf"/>
</dbReference>
<name>A0AAP3A763_MICLU</name>
<accession>A0AAP3A763</accession>
<dbReference type="NCBIfam" id="TIGR00369">
    <property type="entry name" value="unchar_dom_1"/>
    <property type="match status" value="1"/>
</dbReference>
<organism evidence="4 5">
    <name type="scientific">Micrococcus luteus</name>
    <name type="common">Micrococcus lysodeikticus</name>
    <dbReference type="NCBI Taxonomy" id="1270"/>
    <lineage>
        <taxon>Bacteria</taxon>
        <taxon>Bacillati</taxon>
        <taxon>Actinomycetota</taxon>
        <taxon>Actinomycetes</taxon>
        <taxon>Micrococcales</taxon>
        <taxon>Micrococcaceae</taxon>
        <taxon>Micrococcus</taxon>
    </lineage>
</organism>
<evidence type="ECO:0000313" key="4">
    <source>
        <dbReference type="EMBL" id="PKZ83854.1"/>
    </source>
</evidence>
<dbReference type="GO" id="GO:0005829">
    <property type="term" value="C:cytosol"/>
    <property type="evidence" value="ECO:0007669"/>
    <property type="project" value="TreeGrafter"/>
</dbReference>
<protein>
    <submittedName>
        <fullName evidence="4">Thioesterase</fullName>
    </submittedName>
</protein>
<feature type="domain" description="Thioesterase" evidence="3">
    <location>
        <begin position="84"/>
        <end position="158"/>
    </location>
</feature>
<dbReference type="AlphaFoldDB" id="A0AAP3A763"/>
<evidence type="ECO:0000313" key="5">
    <source>
        <dbReference type="Proteomes" id="UP000234847"/>
    </source>
</evidence>
<reference evidence="4 5" key="1">
    <citation type="submission" date="2017-12" db="EMBL/GenBank/DDBJ databases">
        <title>Phylogenetic diversity of female urinary microbiome.</title>
        <authorList>
            <person name="Thomas-White K."/>
            <person name="Wolfe A.J."/>
        </authorList>
    </citation>
    <scope>NUCLEOTIDE SEQUENCE [LARGE SCALE GENOMIC DNA]</scope>
    <source>
        <strain evidence="4 5">UMB0038</strain>
    </source>
</reference>
<dbReference type="EMBL" id="PKJT01000001">
    <property type="protein sequence ID" value="PKZ83854.1"/>
    <property type="molecule type" value="Genomic_DNA"/>
</dbReference>
<dbReference type="Proteomes" id="UP000234847">
    <property type="component" value="Unassembled WGS sequence"/>
</dbReference>
<dbReference type="PANTHER" id="PTHR43240">
    <property type="entry name" value="1,4-DIHYDROXY-2-NAPHTHOYL-COA THIOESTERASE 1"/>
    <property type="match status" value="1"/>
</dbReference>
<comment type="caution">
    <text evidence="4">The sequence shown here is derived from an EMBL/GenBank/DDBJ whole genome shotgun (WGS) entry which is preliminary data.</text>
</comment>